<dbReference type="Proteomes" id="UP001220610">
    <property type="component" value="Chromosome"/>
</dbReference>
<gene>
    <name evidence="2" type="ORF">P0Y53_06865</name>
</gene>
<proteinExistence type="predicted"/>
<dbReference type="PANTHER" id="PTHR31435:SF10">
    <property type="entry name" value="BSR4717 PROTEIN"/>
    <property type="match status" value="1"/>
</dbReference>
<organism evidence="2 3">
    <name type="scientific">Candidatus Pseudobacter hemicellulosilyticus</name>
    <dbReference type="NCBI Taxonomy" id="3121375"/>
    <lineage>
        <taxon>Bacteria</taxon>
        <taxon>Pseudomonadati</taxon>
        <taxon>Bacteroidota</taxon>
        <taxon>Chitinophagia</taxon>
        <taxon>Chitinophagales</taxon>
        <taxon>Chitinophagaceae</taxon>
        <taxon>Pseudobacter</taxon>
    </lineage>
</organism>
<evidence type="ECO:0000259" key="1">
    <source>
        <dbReference type="PROSITE" id="PS51729"/>
    </source>
</evidence>
<evidence type="ECO:0000313" key="2">
    <source>
        <dbReference type="EMBL" id="WEK37216.1"/>
    </source>
</evidence>
<protein>
    <submittedName>
        <fullName evidence="2">GNAT family N-acetyltransferase</fullName>
    </submittedName>
</protein>
<dbReference type="PROSITE" id="PS51729">
    <property type="entry name" value="GNAT_YJDJ"/>
    <property type="match status" value="1"/>
</dbReference>
<dbReference type="EMBL" id="CP119311">
    <property type="protein sequence ID" value="WEK37216.1"/>
    <property type="molecule type" value="Genomic_DNA"/>
</dbReference>
<name>A0AAJ5WU82_9BACT</name>
<dbReference type="InterPro" id="IPR016181">
    <property type="entry name" value="Acyl_CoA_acyltransferase"/>
</dbReference>
<evidence type="ECO:0000313" key="3">
    <source>
        <dbReference type="Proteomes" id="UP001220610"/>
    </source>
</evidence>
<dbReference type="SUPFAM" id="SSF55729">
    <property type="entry name" value="Acyl-CoA N-acyltransferases (Nat)"/>
    <property type="match status" value="1"/>
</dbReference>
<dbReference type="Pfam" id="PF14542">
    <property type="entry name" value="Acetyltransf_CG"/>
    <property type="match status" value="1"/>
</dbReference>
<dbReference type="InterPro" id="IPR031165">
    <property type="entry name" value="GNAT_YJDJ"/>
</dbReference>
<dbReference type="AlphaFoldDB" id="A0AAJ5WU82"/>
<feature type="domain" description="N-acetyltransferase" evidence="1">
    <location>
        <begin position="11"/>
        <end position="96"/>
    </location>
</feature>
<sequence length="102" mass="11794">MADQYKDLELVNNIEDQRFELQVEGETAFIEYRPASDHYTLIHTEVPESLGGKGVGTAIIEKALYYLEQHQLKLIPLCPFVLVYLKRHPEWKRILAPGVKNI</sequence>
<accession>A0AAJ5WU82</accession>
<dbReference type="InterPro" id="IPR045057">
    <property type="entry name" value="Gcn5-rel_NAT"/>
</dbReference>
<reference evidence="2" key="1">
    <citation type="submission" date="2023-03" db="EMBL/GenBank/DDBJ databases">
        <title>Andean soil-derived lignocellulolytic bacterial consortium as a source of novel taxa and putative plastic-active enzymes.</title>
        <authorList>
            <person name="Diaz-Garcia L."/>
            <person name="Chuvochina M."/>
            <person name="Feuerriegel G."/>
            <person name="Bunk B."/>
            <person name="Sproer C."/>
            <person name="Streit W.R."/>
            <person name="Rodriguez L.M."/>
            <person name="Overmann J."/>
            <person name="Jimenez D.J."/>
        </authorList>
    </citation>
    <scope>NUCLEOTIDE SEQUENCE</scope>
    <source>
        <strain evidence="2">MAG 7</strain>
    </source>
</reference>
<dbReference type="PANTHER" id="PTHR31435">
    <property type="entry name" value="PROTEIN NATD1"/>
    <property type="match status" value="1"/>
</dbReference>
<dbReference type="Gene3D" id="3.40.630.30">
    <property type="match status" value="1"/>
</dbReference>